<feature type="domain" description="RING-type" evidence="13">
    <location>
        <begin position="1075"/>
        <end position="1110"/>
    </location>
</feature>
<keyword evidence="1" id="KW-0479">Metal-binding</keyword>
<organism evidence="14 15">
    <name type="scientific">Cyclotella atomus</name>
    <dbReference type="NCBI Taxonomy" id="382360"/>
    <lineage>
        <taxon>Eukaryota</taxon>
        <taxon>Sar</taxon>
        <taxon>Stramenopiles</taxon>
        <taxon>Ochrophyta</taxon>
        <taxon>Bacillariophyta</taxon>
        <taxon>Coscinodiscophyceae</taxon>
        <taxon>Thalassiosirophycidae</taxon>
        <taxon>Stephanodiscales</taxon>
        <taxon>Stephanodiscaceae</taxon>
        <taxon>Cyclotella</taxon>
    </lineage>
</organism>
<evidence type="ECO:0000256" key="11">
    <source>
        <dbReference type="SAM" id="MobiDB-lite"/>
    </source>
</evidence>
<keyword evidence="15" id="KW-1185">Reference proteome</keyword>
<accession>A0ABD3QCV7</accession>
<evidence type="ECO:0000256" key="6">
    <source>
        <dbReference type="ARBA" id="ARBA00022833"/>
    </source>
</evidence>
<keyword evidence="4" id="KW-0378">Hydrolase</keyword>
<keyword evidence="5" id="KW-0347">Helicase</keyword>
<keyword evidence="3 10" id="KW-0863">Zinc-finger</keyword>
<dbReference type="Pfam" id="PF00176">
    <property type="entry name" value="SNF2-rel_dom"/>
    <property type="match status" value="1"/>
</dbReference>
<evidence type="ECO:0000256" key="5">
    <source>
        <dbReference type="ARBA" id="ARBA00022806"/>
    </source>
</evidence>
<dbReference type="InterPro" id="IPR001841">
    <property type="entry name" value="Znf_RING"/>
</dbReference>
<dbReference type="CDD" id="cd16449">
    <property type="entry name" value="RING-HC"/>
    <property type="match status" value="1"/>
</dbReference>
<proteinExistence type="predicted"/>
<dbReference type="Pfam" id="PF14447">
    <property type="entry name" value="Prok-RING_4"/>
    <property type="match status" value="1"/>
</dbReference>
<feature type="region of interest" description="Disordered" evidence="11">
    <location>
        <begin position="239"/>
        <end position="263"/>
    </location>
</feature>
<evidence type="ECO:0000256" key="1">
    <source>
        <dbReference type="ARBA" id="ARBA00022723"/>
    </source>
</evidence>
<keyword evidence="6" id="KW-0862">Zinc</keyword>
<dbReference type="SMART" id="SM00297">
    <property type="entry name" value="BROMO"/>
    <property type="match status" value="1"/>
</dbReference>
<feature type="region of interest" description="Disordered" evidence="11">
    <location>
        <begin position="197"/>
        <end position="224"/>
    </location>
</feature>
<evidence type="ECO:0000259" key="13">
    <source>
        <dbReference type="PROSITE" id="PS50089"/>
    </source>
</evidence>
<dbReference type="GO" id="GO:0016787">
    <property type="term" value="F:hydrolase activity"/>
    <property type="evidence" value="ECO:0007669"/>
    <property type="project" value="UniProtKB-KW"/>
</dbReference>
<dbReference type="SUPFAM" id="SSF47370">
    <property type="entry name" value="Bromodomain"/>
    <property type="match status" value="1"/>
</dbReference>
<feature type="compositionally biased region" description="Low complexity" evidence="11">
    <location>
        <begin position="31"/>
        <end position="44"/>
    </location>
</feature>
<dbReference type="PANTHER" id="PTHR45626">
    <property type="entry name" value="TRANSCRIPTION TERMINATION FACTOR 2-RELATED"/>
    <property type="match status" value="1"/>
</dbReference>
<dbReference type="InterPro" id="IPR017907">
    <property type="entry name" value="Znf_RING_CS"/>
</dbReference>
<evidence type="ECO:0000256" key="10">
    <source>
        <dbReference type="PROSITE-ProRule" id="PRU00175"/>
    </source>
</evidence>
<dbReference type="Gene3D" id="3.40.50.300">
    <property type="entry name" value="P-loop containing nucleotide triphosphate hydrolases"/>
    <property type="match status" value="1"/>
</dbReference>
<evidence type="ECO:0000256" key="4">
    <source>
        <dbReference type="ARBA" id="ARBA00022801"/>
    </source>
</evidence>
<dbReference type="CDD" id="cd04369">
    <property type="entry name" value="Bromodomain"/>
    <property type="match status" value="1"/>
</dbReference>
<dbReference type="Gene3D" id="1.20.920.10">
    <property type="entry name" value="Bromodomain-like"/>
    <property type="match status" value="1"/>
</dbReference>
<dbReference type="InterPro" id="IPR038718">
    <property type="entry name" value="SNF2-like_sf"/>
</dbReference>
<dbReference type="PROSITE" id="PS50014">
    <property type="entry name" value="BROMODOMAIN_2"/>
    <property type="match status" value="1"/>
</dbReference>
<dbReference type="InterPro" id="IPR027417">
    <property type="entry name" value="P-loop_NTPase"/>
</dbReference>
<dbReference type="InterPro" id="IPR014001">
    <property type="entry name" value="Helicase_ATP-bd"/>
</dbReference>
<keyword evidence="8 9" id="KW-0103">Bromodomain</keyword>
<dbReference type="GO" id="GO:0005524">
    <property type="term" value="F:ATP binding"/>
    <property type="evidence" value="ECO:0007669"/>
    <property type="project" value="UniProtKB-KW"/>
</dbReference>
<evidence type="ECO:0000256" key="3">
    <source>
        <dbReference type="ARBA" id="ARBA00022771"/>
    </source>
</evidence>
<sequence length="1407" mass="158439">MYGPGRQEVGYILLEECEVLLPDQSYQAGPSSSSADDTSISNSAVDDGNASAGNWYTLHLESDSIENSKEEDVILRYSDGLNDLMLKPFLGSKNTSLSWRSATEIAPFNGLISEITTNHSSSKKPTNEPLQRRSDASLLLGLALEINQQADMFEHEISREHTYGKYGQLDSNEGNYKYLHLRSLRVENVQIMFLESSGEQSNNSDDDEGTSDESTSNTPNKAGSWKRVKASLLVTFSLPKDRDDNSATSPSPHNEYNHLKKAKAKKKSKMLSSAIQLVASIIRCDWDNLDTAMKLLQNKSLLSKQTSGNHHNQRQPKRKYFFPDSLNVEGLYYRISGASQHFRNLDAQLATAATNTNTNNSTVQFLDIPSEIIASSIAPYLRAKTLHALRITNRKLNKSLRQIVPGLKLKLFQHQVRSLEWMELRERRCITEGNLLLCRQSNSFDGEEAVCGGDYHRAVTGGATVLLAPRPCGHEDMYSSLRFDAATGYRMENLDSCTKTQTLCARGGLLCDDPGLGKTITIISLILRSIGLGTESKPGPVQDDRGSEESLFYRYWESSFLAQHIRKPALLKLISNLIKSDAQSVWFVPPIDPLLDDCPDYFDVIEAPMCIQDIRDGCDKSDCKDFKKFEADMKLCFTNAMTYNPAEHPVYQAAERLMNKFQVIADEFKTNQIDVASKSMHGHRAAKSVNERSLVDAFEAKKRREMQEPLVPSVSTLLVVPAPLLSHWQDQMSNHVDFSYVLKHSTSSPFIYYHTSKRNFSASDSRVTRDFTKILEPIIFVDDGSKELPSASVLARFPIVLTSYNRFTSEWKNGSLEQEIRATKKGTFGVYWGDDEPEASSLLKVSWLRVIVDEGHIMGKSTNNLIQFAGWLNAERTWGMTGTPTQQITNQNGLRNLYYMINFLKHGFFNRRLGREQCWNDLISSGWQTGNIGAFFRLRNLLSYLMVRHTKADLVEIPPPIYTTTRINPSPSEIITYNSIVSSVRANIITTTMEGKTSGWQDSLLHTRQAKHAMRALTNMRVACCGGNKVLPVITTKHWDETLVMCREEHNLDDVKVQIVNNFIHRAQNGELSGCHFCGIQLQVLFVIPCGHLVCTECVSNKTTLCPVCTEEFDVDDFQRLQPGLDLQFFLNLQEEKEKREQRHNLESETSVRAPVRSESSNEVIEIREENAVIRANPVIQVRSHKRGETCIYSSSANDGKCLICKEEHFDCNFIAEHRCSTCYKTAEGCPISASKASYVIEKLLQLRKNDGKGRSNISMQAARVFANGSNHRPLKAIVFSEFRDVYEYFGDRLVRRFGGTCVADFSYSGSRSQELQKFIHSPDCFVMLLSKQGSVGLDLSFVTHIFFLGKHVQRCNLVESSQVLTSLLLLHCRLYLRQVTRVASCCKSVQNGCDRASARRRASGEA</sequence>
<dbReference type="SUPFAM" id="SSF57850">
    <property type="entry name" value="RING/U-box"/>
    <property type="match status" value="1"/>
</dbReference>
<dbReference type="Gene3D" id="3.30.40.10">
    <property type="entry name" value="Zinc/RING finger domain, C3HC4 (zinc finger)"/>
    <property type="match status" value="1"/>
</dbReference>
<evidence type="ECO:0000256" key="9">
    <source>
        <dbReference type="PROSITE-ProRule" id="PRU00035"/>
    </source>
</evidence>
<dbReference type="Pfam" id="PF00439">
    <property type="entry name" value="Bromodomain"/>
    <property type="match status" value="1"/>
</dbReference>
<dbReference type="PRINTS" id="PR00503">
    <property type="entry name" value="BROMODOMAIN"/>
</dbReference>
<keyword evidence="7" id="KW-0067">ATP-binding</keyword>
<evidence type="ECO:0000256" key="2">
    <source>
        <dbReference type="ARBA" id="ARBA00022741"/>
    </source>
</evidence>
<name>A0ABD3QCV7_9STRA</name>
<protein>
    <submittedName>
        <fullName evidence="14">Uncharacterized protein</fullName>
    </submittedName>
</protein>
<dbReference type="Proteomes" id="UP001530400">
    <property type="component" value="Unassembled WGS sequence"/>
</dbReference>
<dbReference type="EMBL" id="JALLPJ020000227">
    <property type="protein sequence ID" value="KAL3798204.1"/>
    <property type="molecule type" value="Genomic_DNA"/>
</dbReference>
<reference evidence="14 15" key="1">
    <citation type="submission" date="2024-10" db="EMBL/GenBank/DDBJ databases">
        <title>Updated reference genomes for cyclostephanoid diatoms.</title>
        <authorList>
            <person name="Roberts W.R."/>
            <person name="Alverson A.J."/>
        </authorList>
    </citation>
    <scope>NUCLEOTIDE SEQUENCE [LARGE SCALE GENOMIC DNA]</scope>
    <source>
        <strain evidence="14 15">AJA010-31</strain>
    </source>
</reference>
<evidence type="ECO:0000313" key="15">
    <source>
        <dbReference type="Proteomes" id="UP001530400"/>
    </source>
</evidence>
<dbReference type="GO" id="GO:0008270">
    <property type="term" value="F:zinc ion binding"/>
    <property type="evidence" value="ECO:0007669"/>
    <property type="project" value="UniProtKB-KW"/>
</dbReference>
<comment type="caution">
    <text evidence="14">The sequence shown here is derived from an EMBL/GenBank/DDBJ whole genome shotgun (WGS) entry which is preliminary data.</text>
</comment>
<evidence type="ECO:0000256" key="7">
    <source>
        <dbReference type="ARBA" id="ARBA00022840"/>
    </source>
</evidence>
<dbReference type="SMART" id="SM00487">
    <property type="entry name" value="DEXDc"/>
    <property type="match status" value="1"/>
</dbReference>
<keyword evidence="2" id="KW-0547">Nucleotide-binding</keyword>
<feature type="region of interest" description="Disordered" evidence="11">
    <location>
        <begin position="25"/>
        <end position="46"/>
    </location>
</feature>
<dbReference type="PROSITE" id="PS50089">
    <property type="entry name" value="ZF_RING_2"/>
    <property type="match status" value="1"/>
</dbReference>
<dbReference type="InterPro" id="IPR050628">
    <property type="entry name" value="SNF2_RAD54_helicase_TF"/>
</dbReference>
<dbReference type="InterPro" id="IPR001487">
    <property type="entry name" value="Bromodomain"/>
</dbReference>
<feature type="domain" description="Bromo" evidence="12">
    <location>
        <begin position="579"/>
        <end position="651"/>
    </location>
</feature>
<dbReference type="SUPFAM" id="SSF52540">
    <property type="entry name" value="P-loop containing nucleoside triphosphate hydrolases"/>
    <property type="match status" value="2"/>
</dbReference>
<dbReference type="InterPro" id="IPR013083">
    <property type="entry name" value="Znf_RING/FYVE/PHD"/>
</dbReference>
<dbReference type="PANTHER" id="PTHR45626:SF14">
    <property type="entry name" value="ATP-DEPENDENT DNA HELICASE (EUROFUNG)"/>
    <property type="match status" value="1"/>
</dbReference>
<evidence type="ECO:0000256" key="8">
    <source>
        <dbReference type="ARBA" id="ARBA00023117"/>
    </source>
</evidence>
<dbReference type="InterPro" id="IPR000330">
    <property type="entry name" value="SNF2_N"/>
</dbReference>
<gene>
    <name evidence="14" type="ORF">ACHAWO_003409</name>
</gene>
<evidence type="ECO:0000313" key="14">
    <source>
        <dbReference type="EMBL" id="KAL3798204.1"/>
    </source>
</evidence>
<dbReference type="Gene3D" id="3.40.50.10810">
    <property type="entry name" value="Tandem AAA-ATPase domain"/>
    <property type="match status" value="1"/>
</dbReference>
<dbReference type="PROSITE" id="PS00518">
    <property type="entry name" value="ZF_RING_1"/>
    <property type="match status" value="1"/>
</dbReference>
<dbReference type="InterPro" id="IPR036427">
    <property type="entry name" value="Bromodomain-like_sf"/>
</dbReference>
<evidence type="ECO:0000259" key="12">
    <source>
        <dbReference type="PROSITE" id="PS50014"/>
    </source>
</evidence>
<dbReference type="GO" id="GO:0004386">
    <property type="term" value="F:helicase activity"/>
    <property type="evidence" value="ECO:0007669"/>
    <property type="project" value="UniProtKB-KW"/>
</dbReference>